<dbReference type="Proteomes" id="UP001302329">
    <property type="component" value="Unassembled WGS sequence"/>
</dbReference>
<dbReference type="EMBL" id="JAYGHY010000003">
    <property type="protein sequence ID" value="MEA5441271.1"/>
    <property type="molecule type" value="Genomic_DNA"/>
</dbReference>
<proteinExistence type="predicted"/>
<reference evidence="1 2" key="1">
    <citation type="submission" date="2023-12" db="EMBL/GenBank/DDBJ databases">
        <title>Baltic Sea Cyanobacteria.</title>
        <authorList>
            <person name="Delbaje E."/>
            <person name="Fewer D.P."/>
            <person name="Shishido T.K."/>
        </authorList>
    </citation>
    <scope>NUCLEOTIDE SEQUENCE [LARGE SCALE GENOMIC DNA]</scope>
    <source>
        <strain evidence="1 2">UHCC 0281</strain>
    </source>
</reference>
<gene>
    <name evidence="1" type="ORF">VB739_01735</name>
</gene>
<evidence type="ECO:0000313" key="2">
    <source>
        <dbReference type="Proteomes" id="UP001302329"/>
    </source>
</evidence>
<name>A0ABU5SRZ6_9CYAN</name>
<evidence type="ECO:0008006" key="3">
    <source>
        <dbReference type="Google" id="ProtNLM"/>
    </source>
</evidence>
<sequence length="69" mass="7771">MVVWLRTAIEIGASSRDRRKRSVELIVLAIQPMFSAGKTAIRKSSLVAQFASFPGETWIFKVVEKIYSV</sequence>
<evidence type="ECO:0000313" key="1">
    <source>
        <dbReference type="EMBL" id="MEA5441271.1"/>
    </source>
</evidence>
<organism evidence="1 2">
    <name type="scientific">Cyanobium gracile UHCC 0281</name>
    <dbReference type="NCBI Taxonomy" id="3110309"/>
    <lineage>
        <taxon>Bacteria</taxon>
        <taxon>Bacillati</taxon>
        <taxon>Cyanobacteriota</taxon>
        <taxon>Cyanophyceae</taxon>
        <taxon>Synechococcales</taxon>
        <taxon>Prochlorococcaceae</taxon>
        <taxon>Cyanobium</taxon>
    </lineage>
</organism>
<protein>
    <recommendedName>
        <fullName evidence="3">Transposase</fullName>
    </recommendedName>
</protein>
<keyword evidence="2" id="KW-1185">Reference proteome</keyword>
<comment type="caution">
    <text evidence="1">The sequence shown here is derived from an EMBL/GenBank/DDBJ whole genome shotgun (WGS) entry which is preliminary data.</text>
</comment>
<accession>A0ABU5SRZ6</accession>